<dbReference type="Gene3D" id="4.10.60.10">
    <property type="entry name" value="Zinc finger, CCHC-type"/>
    <property type="match status" value="1"/>
</dbReference>
<dbReference type="SUPFAM" id="SSF50630">
    <property type="entry name" value="Acid proteases"/>
    <property type="match status" value="1"/>
</dbReference>
<name>A0A6V7PYG7_ANACO</name>
<dbReference type="Gene3D" id="2.40.70.10">
    <property type="entry name" value="Acid Proteases"/>
    <property type="match status" value="1"/>
</dbReference>
<reference evidence="4" key="1">
    <citation type="submission" date="2020-07" db="EMBL/GenBank/DDBJ databases">
        <authorList>
            <person name="Lin J."/>
        </authorList>
    </citation>
    <scope>NUCLEOTIDE SEQUENCE</scope>
</reference>
<keyword evidence="1" id="KW-0863">Zinc-finger</keyword>
<dbReference type="InterPro" id="IPR036875">
    <property type="entry name" value="Znf_CCHC_sf"/>
</dbReference>
<feature type="domain" description="CCHC-type" evidence="3">
    <location>
        <begin position="8"/>
        <end position="22"/>
    </location>
</feature>
<dbReference type="Pfam" id="PF00098">
    <property type="entry name" value="zf-CCHC"/>
    <property type="match status" value="1"/>
</dbReference>
<organism evidence="4">
    <name type="scientific">Ananas comosus var. bracteatus</name>
    <name type="common">red pineapple</name>
    <dbReference type="NCBI Taxonomy" id="296719"/>
    <lineage>
        <taxon>Eukaryota</taxon>
        <taxon>Viridiplantae</taxon>
        <taxon>Streptophyta</taxon>
        <taxon>Embryophyta</taxon>
        <taxon>Tracheophyta</taxon>
        <taxon>Spermatophyta</taxon>
        <taxon>Magnoliopsida</taxon>
        <taxon>Liliopsida</taxon>
        <taxon>Poales</taxon>
        <taxon>Bromeliaceae</taxon>
        <taxon>Bromelioideae</taxon>
        <taxon>Ananas</taxon>
    </lineage>
</organism>
<feature type="compositionally biased region" description="Low complexity" evidence="2">
    <location>
        <begin position="43"/>
        <end position="57"/>
    </location>
</feature>
<dbReference type="AlphaFoldDB" id="A0A6V7PYG7"/>
<dbReference type="SUPFAM" id="SSF57756">
    <property type="entry name" value="Retrovirus zinc finger-like domains"/>
    <property type="match status" value="1"/>
</dbReference>
<evidence type="ECO:0000313" key="4">
    <source>
        <dbReference type="EMBL" id="CAD1835748.1"/>
    </source>
</evidence>
<dbReference type="SMART" id="SM00343">
    <property type="entry name" value="ZnF_C2HC"/>
    <property type="match status" value="1"/>
</dbReference>
<dbReference type="InterPro" id="IPR032567">
    <property type="entry name" value="RTL1-rel"/>
</dbReference>
<dbReference type="GO" id="GO:0003676">
    <property type="term" value="F:nucleic acid binding"/>
    <property type="evidence" value="ECO:0007669"/>
    <property type="project" value="InterPro"/>
</dbReference>
<dbReference type="PANTHER" id="PTHR15503:SF42">
    <property type="entry name" value="ZINC FINGER, CCHC-TYPE, RETROTRANSPOSON GAG DOMAIN, ASPARTIC PEPTIDASE DOMAIN PROTEIN-RELATED"/>
    <property type="match status" value="1"/>
</dbReference>
<dbReference type="EMBL" id="LR862153">
    <property type="protein sequence ID" value="CAD1835748.1"/>
    <property type="molecule type" value="Genomic_DNA"/>
</dbReference>
<feature type="region of interest" description="Disordered" evidence="2">
    <location>
        <begin position="24"/>
        <end position="68"/>
    </location>
</feature>
<keyword evidence="1" id="KW-0862">Zinc</keyword>
<evidence type="ECO:0000256" key="1">
    <source>
        <dbReference type="PROSITE-ProRule" id="PRU00047"/>
    </source>
</evidence>
<accession>A0A6V7PYG7</accession>
<evidence type="ECO:0000256" key="2">
    <source>
        <dbReference type="SAM" id="MobiDB-lite"/>
    </source>
</evidence>
<dbReference type="InterPro" id="IPR001878">
    <property type="entry name" value="Znf_CCHC"/>
</dbReference>
<sequence length="220" mass="23476">MSAEEDHCFHCGQPGHLQARCPMRNGATQSAASSPAAFRQDRGASSAAAPSGCPSSSRQNEGARQASGGRVFALTQHEGNTGGDVLVGIVTLSITRARAIFDTGASHSFISHSFACEHGILSRPLDMPLRVDTPGGDLLADRCILSYPVVLDNRSFLANLVVLPMKKFDVVLGMDWFTRHRATIDCERRTVTFIGPGEEVFVYRACDVAGPSGTAGEERV</sequence>
<dbReference type="InterPro" id="IPR021109">
    <property type="entry name" value="Peptidase_aspartic_dom_sf"/>
</dbReference>
<dbReference type="CDD" id="cd00303">
    <property type="entry name" value="retropepsin_like"/>
    <property type="match status" value="1"/>
</dbReference>
<proteinExistence type="predicted"/>
<dbReference type="PROSITE" id="PS50158">
    <property type="entry name" value="ZF_CCHC"/>
    <property type="match status" value="1"/>
</dbReference>
<gene>
    <name evidence="4" type="ORF">CB5_LOCUS18959</name>
</gene>
<dbReference type="GO" id="GO:0008270">
    <property type="term" value="F:zinc ion binding"/>
    <property type="evidence" value="ECO:0007669"/>
    <property type="project" value="UniProtKB-KW"/>
</dbReference>
<dbReference type="PANTHER" id="PTHR15503">
    <property type="entry name" value="LDOC1 RELATED"/>
    <property type="match status" value="1"/>
</dbReference>
<protein>
    <recommendedName>
        <fullName evidence="3">CCHC-type domain-containing protein</fullName>
    </recommendedName>
</protein>
<keyword evidence="1" id="KW-0479">Metal-binding</keyword>
<evidence type="ECO:0000259" key="3">
    <source>
        <dbReference type="PROSITE" id="PS50158"/>
    </source>
</evidence>
<dbReference type="Pfam" id="PF08284">
    <property type="entry name" value="RVP_2"/>
    <property type="match status" value="1"/>
</dbReference>